<comment type="caution">
    <text evidence="1">The sequence shown here is derived from an EMBL/GenBank/DDBJ whole genome shotgun (WGS) entry which is preliminary data.</text>
</comment>
<protein>
    <submittedName>
        <fullName evidence="1">Protein trichome birefringence-like 13</fullName>
    </submittedName>
</protein>
<dbReference type="Proteomes" id="UP000251960">
    <property type="component" value="Chromosome 5"/>
</dbReference>
<accession>A0A3L6EVJ5</accession>
<evidence type="ECO:0000313" key="1">
    <source>
        <dbReference type="EMBL" id="PWZ24603.1"/>
    </source>
</evidence>
<proteinExistence type="predicted"/>
<name>A0A3L6EVJ5_MAIZE</name>
<dbReference type="ExpressionAtlas" id="A0A3L6EVJ5">
    <property type="expression patterns" value="baseline and differential"/>
</dbReference>
<sequence>MNLASVGQGASDKQFGTLSRWRFKEPDVATNRERDDQLIFPYLELDVKYYDLSNKGKSSLCKHVIDLQAYVVKGVGKTMASPSYTNLIVAYHRTNILVRYGRWSRNPNGGNLESLRYKQGYRVDVDILDQTWVEASKAEIMVICGCLDIPDQTW</sequence>
<organism evidence="1">
    <name type="scientific">Zea mays</name>
    <name type="common">Maize</name>
    <dbReference type="NCBI Taxonomy" id="4577"/>
    <lineage>
        <taxon>Eukaryota</taxon>
        <taxon>Viridiplantae</taxon>
        <taxon>Streptophyta</taxon>
        <taxon>Embryophyta</taxon>
        <taxon>Tracheophyta</taxon>
        <taxon>Spermatophyta</taxon>
        <taxon>Magnoliopsida</taxon>
        <taxon>Liliopsida</taxon>
        <taxon>Poales</taxon>
        <taxon>Poaceae</taxon>
        <taxon>PACMAD clade</taxon>
        <taxon>Panicoideae</taxon>
        <taxon>Andropogonodae</taxon>
        <taxon>Andropogoneae</taxon>
        <taxon>Tripsacinae</taxon>
        <taxon>Zea</taxon>
    </lineage>
</organism>
<reference evidence="1" key="1">
    <citation type="journal article" date="2018" name="Nat. Genet.">
        <title>Extensive intraspecific gene order and gene structural variations between Mo17 and other maize genomes.</title>
        <authorList>
            <person name="Sun S."/>
            <person name="Zhou Y."/>
            <person name="Chen J."/>
            <person name="Shi J."/>
            <person name="Zhao H."/>
            <person name="Zhao H."/>
            <person name="Song W."/>
            <person name="Zhang M."/>
            <person name="Cui Y."/>
            <person name="Dong X."/>
            <person name="Liu H."/>
            <person name="Ma X."/>
            <person name="Jiao Y."/>
            <person name="Wang B."/>
            <person name="Wei X."/>
            <person name="Stein J.C."/>
            <person name="Glaubitz J.C."/>
            <person name="Lu F."/>
            <person name="Yu G."/>
            <person name="Liang C."/>
            <person name="Fengler K."/>
            <person name="Li B."/>
            <person name="Rafalski A."/>
            <person name="Schnable P.S."/>
            <person name="Ware D.H."/>
            <person name="Buckler E.S."/>
            <person name="Lai J."/>
        </authorList>
    </citation>
    <scope>NUCLEOTIDE SEQUENCE [LARGE SCALE GENOMIC DNA]</scope>
    <source>
        <tissue evidence="1">Seedling</tissue>
    </source>
</reference>
<dbReference type="AlphaFoldDB" id="A0A3L6EVJ5"/>
<dbReference type="EMBL" id="NCVQ01000006">
    <property type="protein sequence ID" value="PWZ24603.1"/>
    <property type="molecule type" value="Genomic_DNA"/>
</dbReference>
<gene>
    <name evidence="1" type="primary">TBL13_3</name>
    <name evidence="1" type="ORF">Zm00014a_021877</name>
</gene>